<dbReference type="Pfam" id="PF26639">
    <property type="entry name" value="Het-6_barrel"/>
    <property type="match status" value="1"/>
</dbReference>
<dbReference type="PANTHER" id="PTHR24148">
    <property type="entry name" value="ANKYRIN REPEAT DOMAIN-CONTAINING PROTEIN 39 HOMOLOG-RELATED"/>
    <property type="match status" value="1"/>
</dbReference>
<evidence type="ECO:0000313" key="1">
    <source>
        <dbReference type="EMBL" id="KAH7113112.1"/>
    </source>
</evidence>
<proteinExistence type="predicted"/>
<name>A0A9P9D633_9HYPO</name>
<dbReference type="InterPro" id="IPR052895">
    <property type="entry name" value="HetReg/Transcr_Mod"/>
</dbReference>
<accession>A0A9P9D633</accession>
<dbReference type="EMBL" id="JAGMUU010000047">
    <property type="protein sequence ID" value="KAH7113112.1"/>
    <property type="molecule type" value="Genomic_DNA"/>
</dbReference>
<dbReference type="Proteomes" id="UP000717696">
    <property type="component" value="Unassembled WGS sequence"/>
</dbReference>
<keyword evidence="2" id="KW-1185">Reference proteome</keyword>
<organism evidence="1 2">
    <name type="scientific">Dactylonectria estremocensis</name>
    <dbReference type="NCBI Taxonomy" id="1079267"/>
    <lineage>
        <taxon>Eukaryota</taxon>
        <taxon>Fungi</taxon>
        <taxon>Dikarya</taxon>
        <taxon>Ascomycota</taxon>
        <taxon>Pezizomycotina</taxon>
        <taxon>Sordariomycetes</taxon>
        <taxon>Hypocreomycetidae</taxon>
        <taxon>Hypocreales</taxon>
        <taxon>Nectriaceae</taxon>
        <taxon>Dactylonectria</taxon>
    </lineage>
</organism>
<dbReference type="PANTHER" id="PTHR24148:SF73">
    <property type="entry name" value="HET DOMAIN PROTEIN (AFU_ORTHOLOGUE AFUA_8G01020)"/>
    <property type="match status" value="1"/>
</dbReference>
<protein>
    <submittedName>
        <fullName evidence="1">Uncharacterized protein</fullName>
    </submittedName>
</protein>
<dbReference type="OrthoDB" id="2157530at2759"/>
<comment type="caution">
    <text evidence="1">The sequence shown here is derived from an EMBL/GenBank/DDBJ whole genome shotgun (WGS) entry which is preliminary data.</text>
</comment>
<dbReference type="AlphaFoldDB" id="A0A9P9D633"/>
<gene>
    <name evidence="1" type="ORF">B0J13DRAFT_244289</name>
</gene>
<evidence type="ECO:0000313" key="2">
    <source>
        <dbReference type="Proteomes" id="UP000717696"/>
    </source>
</evidence>
<sequence length="83" mass="9485">MRRGLCVYGRRFCISENGYFCLLPATSRNGDLISVLLGGEVPYVLRRQAKNIFRMVGECYVHGIMNGELVIGDFESHRIFKLQ</sequence>
<reference evidence="1" key="1">
    <citation type="journal article" date="2021" name="Nat. Commun.">
        <title>Genetic determinants of endophytism in the Arabidopsis root mycobiome.</title>
        <authorList>
            <person name="Mesny F."/>
            <person name="Miyauchi S."/>
            <person name="Thiergart T."/>
            <person name="Pickel B."/>
            <person name="Atanasova L."/>
            <person name="Karlsson M."/>
            <person name="Huettel B."/>
            <person name="Barry K.W."/>
            <person name="Haridas S."/>
            <person name="Chen C."/>
            <person name="Bauer D."/>
            <person name="Andreopoulos W."/>
            <person name="Pangilinan J."/>
            <person name="LaButti K."/>
            <person name="Riley R."/>
            <person name="Lipzen A."/>
            <person name="Clum A."/>
            <person name="Drula E."/>
            <person name="Henrissat B."/>
            <person name="Kohler A."/>
            <person name="Grigoriev I.V."/>
            <person name="Martin F.M."/>
            <person name="Hacquard S."/>
        </authorList>
    </citation>
    <scope>NUCLEOTIDE SEQUENCE</scope>
    <source>
        <strain evidence="1">MPI-CAGE-AT-0021</strain>
    </source>
</reference>